<feature type="domain" description="Alpha-D-phosphohexomutase C-terminal" evidence="8">
    <location>
        <begin position="406"/>
        <end position="454"/>
    </location>
</feature>
<dbReference type="GO" id="GO:0000287">
    <property type="term" value="F:magnesium ion binding"/>
    <property type="evidence" value="ECO:0007669"/>
    <property type="project" value="InterPro"/>
</dbReference>
<reference evidence="12 15" key="2">
    <citation type="submission" date="2024-09" db="EMBL/GenBank/DDBJ databases">
        <title>Taxonomic and Genotyping Characterization of Leptospira Strains isolated from Multiple Sources in Colombia highlights the importance of intermediate species.</title>
        <authorList>
            <person name="Torres Higuera L."/>
            <person name="Rojas Tapias D."/>
            <person name="Jimenez Velasquez S."/>
            <person name="Renjifo Ibanez C."/>
        </authorList>
    </citation>
    <scope>NUCLEOTIDE SEQUENCE [LARGE SCALE GENOMIC DNA]</scope>
    <source>
        <strain evidence="12 15">Lep080</strain>
    </source>
</reference>
<dbReference type="InterPro" id="IPR016066">
    <property type="entry name" value="A-D-PHexomutase_CS"/>
</dbReference>
<evidence type="ECO:0000256" key="6">
    <source>
        <dbReference type="ARBA" id="ARBA00023235"/>
    </source>
</evidence>
<name>A0A2M9ZFX7_9LEPT</name>
<evidence type="ECO:0000313" key="15">
    <source>
        <dbReference type="Proteomes" id="UP001580391"/>
    </source>
</evidence>
<dbReference type="InterPro" id="IPR050060">
    <property type="entry name" value="Phosphoglucosamine_mutase"/>
</dbReference>
<feature type="domain" description="Alpha-D-phosphohexomutase alpha/beta/alpha" evidence="10">
    <location>
        <begin position="164"/>
        <end position="260"/>
    </location>
</feature>
<keyword evidence="4 7" id="KW-0479">Metal-binding</keyword>
<dbReference type="Proteomes" id="UP000231912">
    <property type="component" value="Unassembled WGS sequence"/>
</dbReference>
<dbReference type="GO" id="GO:0006048">
    <property type="term" value="P:UDP-N-acetylglucosamine biosynthetic process"/>
    <property type="evidence" value="ECO:0007669"/>
    <property type="project" value="TreeGrafter"/>
</dbReference>
<dbReference type="AlphaFoldDB" id="A0A2M9ZFX7"/>
<dbReference type="PROSITE" id="PS00710">
    <property type="entry name" value="PGM_PMM"/>
    <property type="match status" value="1"/>
</dbReference>
<dbReference type="Pfam" id="PF00408">
    <property type="entry name" value="PGM_PMM_IV"/>
    <property type="match status" value="1"/>
</dbReference>
<dbReference type="RefSeq" id="WP_100757801.1">
    <property type="nucleotide sequence ID" value="NZ_JBHILI010000001.1"/>
</dbReference>
<dbReference type="Proteomes" id="UP001580391">
    <property type="component" value="Unassembled WGS sequence"/>
</dbReference>
<proteinExistence type="inferred from homology"/>
<dbReference type="GO" id="GO:0004615">
    <property type="term" value="F:phosphomannomutase activity"/>
    <property type="evidence" value="ECO:0007669"/>
    <property type="project" value="TreeGrafter"/>
</dbReference>
<dbReference type="SUPFAM" id="SSF55957">
    <property type="entry name" value="Phosphoglucomutase, C-terminal domain"/>
    <property type="match status" value="1"/>
</dbReference>
<dbReference type="GO" id="GO:0008966">
    <property type="term" value="F:phosphoglucosamine mutase activity"/>
    <property type="evidence" value="ECO:0007669"/>
    <property type="project" value="UniProtKB-EC"/>
</dbReference>
<gene>
    <name evidence="13" type="primary">glmM</name>
    <name evidence="12" type="ORF">ACE5IX_02585</name>
    <name evidence="13" type="ORF">CH371_04425</name>
</gene>
<evidence type="ECO:0000256" key="2">
    <source>
        <dbReference type="ARBA" id="ARBA00010231"/>
    </source>
</evidence>
<comment type="similarity">
    <text evidence="2 7">Belongs to the phosphohexose mutase family.</text>
</comment>
<dbReference type="InterPro" id="IPR024086">
    <property type="entry name" value="GlmM_arc-type"/>
</dbReference>
<sequence length="463" mass="50196">MALNPQKPVFQHPDLMVSVSGIRGIIPTGLSSDVIFHALRAFGSWLPGNTVVIGRDSRPSGEYIENIAIGIMLGMGKKVIRLGIVPTPTVKAVVNQSGAAGGIMISASHNPVIWNAFKFIGPGGFFTNAKDLEDLLDLVRKEDYKPFQFKPNSSVEDGRDRIQAHIDSVLARVNVAAIKKKKYTVFLDAVNGGGSFVLPELLKRLGCKVIPHNCKPDGTFPRPPEPTPEALKQSSRIIKQSKADIGFALDPDADRLVVLSPKKGAISEELTLPLSFLSYLGSGRIPKKASITVNLSTSFVNDWVADSVGIPTYRSKVGEANVVAEMIHRKSVFGGEGNGGVIDPAIPSFGRDSLSGVAHILNLLALRGEDAETVFGGLPAVHMRKIAYKIAGQKTDQIYSRFRSAFSDYKEDTRDGLRLAAENSWIHIRPSNTEPILRVIGEARSKKDLESLLEKAGRIMENS</sequence>
<dbReference type="NCBIfam" id="TIGR03990">
    <property type="entry name" value="Arch_GlmM"/>
    <property type="match status" value="1"/>
</dbReference>
<evidence type="ECO:0000259" key="10">
    <source>
        <dbReference type="Pfam" id="PF02879"/>
    </source>
</evidence>
<dbReference type="GO" id="GO:0005829">
    <property type="term" value="C:cytosol"/>
    <property type="evidence" value="ECO:0007669"/>
    <property type="project" value="TreeGrafter"/>
</dbReference>
<organism evidence="13 14">
    <name type="scientific">Leptospira wolffii</name>
    <dbReference type="NCBI Taxonomy" id="409998"/>
    <lineage>
        <taxon>Bacteria</taxon>
        <taxon>Pseudomonadati</taxon>
        <taxon>Spirochaetota</taxon>
        <taxon>Spirochaetia</taxon>
        <taxon>Leptospirales</taxon>
        <taxon>Leptospiraceae</taxon>
        <taxon>Leptospira</taxon>
    </lineage>
</organism>
<reference evidence="13 14" key="1">
    <citation type="submission" date="2017-07" db="EMBL/GenBank/DDBJ databases">
        <title>Leptospira spp. isolated from tropical soils.</title>
        <authorList>
            <person name="Thibeaux R."/>
            <person name="Iraola G."/>
            <person name="Ferres I."/>
            <person name="Bierque E."/>
            <person name="Girault D."/>
            <person name="Soupe-Gilbert M.-E."/>
            <person name="Picardeau M."/>
            <person name="Goarant C."/>
        </authorList>
    </citation>
    <scope>NUCLEOTIDE SEQUENCE [LARGE SCALE GENOMIC DNA]</scope>
    <source>
        <strain evidence="13 14">FH2-C-A2</strain>
    </source>
</reference>
<dbReference type="InterPro" id="IPR036900">
    <property type="entry name" value="A-D-PHexomutase_C_sf"/>
</dbReference>
<evidence type="ECO:0000313" key="14">
    <source>
        <dbReference type="Proteomes" id="UP000231912"/>
    </source>
</evidence>
<evidence type="ECO:0000256" key="7">
    <source>
        <dbReference type="RuleBase" id="RU004326"/>
    </source>
</evidence>
<dbReference type="EMBL" id="JBHILJ010000001">
    <property type="protein sequence ID" value="MFB5735376.1"/>
    <property type="molecule type" value="Genomic_DNA"/>
</dbReference>
<protein>
    <submittedName>
        <fullName evidence="13">Phosphoglucosamine mutase</fullName>
        <ecNumber evidence="12">5.4.2.10</ecNumber>
    </submittedName>
</protein>
<evidence type="ECO:0000259" key="11">
    <source>
        <dbReference type="Pfam" id="PF02880"/>
    </source>
</evidence>
<dbReference type="InterPro" id="IPR005844">
    <property type="entry name" value="A-D-PHexomutase_a/b/a-I"/>
</dbReference>
<dbReference type="InterPro" id="IPR005843">
    <property type="entry name" value="A-D-PHexomutase_C"/>
</dbReference>
<evidence type="ECO:0000313" key="12">
    <source>
        <dbReference type="EMBL" id="MFB5735376.1"/>
    </source>
</evidence>
<dbReference type="SUPFAM" id="SSF53738">
    <property type="entry name" value="Phosphoglucomutase, first 3 domains"/>
    <property type="match status" value="3"/>
</dbReference>
<accession>A0A2M9ZFX7</accession>
<dbReference type="InterPro" id="IPR016055">
    <property type="entry name" value="A-D-PHexomutase_a/b/a-I/II/III"/>
</dbReference>
<evidence type="ECO:0000313" key="13">
    <source>
        <dbReference type="EMBL" id="PJZ67295.1"/>
    </source>
</evidence>
<keyword evidence="3" id="KW-0597">Phosphoprotein</keyword>
<dbReference type="PANTHER" id="PTHR42946:SF1">
    <property type="entry name" value="PHOSPHOGLUCOMUTASE (ALPHA-D-GLUCOSE-1,6-BISPHOSPHATE-DEPENDENT)"/>
    <property type="match status" value="1"/>
</dbReference>
<keyword evidence="5 7" id="KW-0460">Magnesium</keyword>
<dbReference type="EMBL" id="NPDT01000001">
    <property type="protein sequence ID" value="PJZ67295.1"/>
    <property type="molecule type" value="Genomic_DNA"/>
</dbReference>
<comment type="cofactor">
    <cofactor evidence="1">
        <name>Mg(2+)</name>
        <dbReference type="ChEBI" id="CHEBI:18420"/>
    </cofactor>
</comment>
<dbReference type="GO" id="GO:0005975">
    <property type="term" value="P:carbohydrate metabolic process"/>
    <property type="evidence" value="ECO:0007669"/>
    <property type="project" value="InterPro"/>
</dbReference>
<evidence type="ECO:0000256" key="1">
    <source>
        <dbReference type="ARBA" id="ARBA00001946"/>
    </source>
</evidence>
<dbReference type="Pfam" id="PF02880">
    <property type="entry name" value="PGM_PMM_III"/>
    <property type="match status" value="1"/>
</dbReference>
<dbReference type="Gene3D" id="3.30.310.50">
    <property type="entry name" value="Alpha-D-phosphohexomutase, C-terminal domain"/>
    <property type="match status" value="1"/>
</dbReference>
<comment type="caution">
    <text evidence="13">The sequence shown here is derived from an EMBL/GenBank/DDBJ whole genome shotgun (WGS) entry which is preliminary data.</text>
</comment>
<dbReference type="GO" id="GO:0009252">
    <property type="term" value="P:peptidoglycan biosynthetic process"/>
    <property type="evidence" value="ECO:0007669"/>
    <property type="project" value="TreeGrafter"/>
</dbReference>
<dbReference type="InterPro" id="IPR005845">
    <property type="entry name" value="A-D-PHexomutase_a/b/a-II"/>
</dbReference>
<dbReference type="Gene3D" id="3.40.120.10">
    <property type="entry name" value="Alpha-D-Glucose-1,6-Bisphosphate, subunit A, domain 3"/>
    <property type="match status" value="3"/>
</dbReference>
<evidence type="ECO:0000259" key="9">
    <source>
        <dbReference type="Pfam" id="PF02878"/>
    </source>
</evidence>
<dbReference type="Pfam" id="PF02878">
    <property type="entry name" value="PGM_PMM_I"/>
    <property type="match status" value="1"/>
</dbReference>
<evidence type="ECO:0000259" key="8">
    <source>
        <dbReference type="Pfam" id="PF00408"/>
    </source>
</evidence>
<evidence type="ECO:0000256" key="4">
    <source>
        <dbReference type="ARBA" id="ARBA00022723"/>
    </source>
</evidence>
<dbReference type="InterPro" id="IPR005846">
    <property type="entry name" value="A-D-PHexomutase_a/b/a-III"/>
</dbReference>
<evidence type="ECO:0000256" key="5">
    <source>
        <dbReference type="ARBA" id="ARBA00022842"/>
    </source>
</evidence>
<dbReference type="InterPro" id="IPR005841">
    <property type="entry name" value="Alpha-D-phosphohexomutase_SF"/>
</dbReference>
<dbReference type="PRINTS" id="PR00509">
    <property type="entry name" value="PGMPMM"/>
</dbReference>
<dbReference type="PANTHER" id="PTHR42946">
    <property type="entry name" value="PHOSPHOHEXOSE MUTASE"/>
    <property type="match status" value="1"/>
</dbReference>
<keyword evidence="6 12" id="KW-0413">Isomerase</keyword>
<dbReference type="EC" id="5.4.2.10" evidence="12"/>
<evidence type="ECO:0000256" key="3">
    <source>
        <dbReference type="ARBA" id="ARBA00022553"/>
    </source>
</evidence>
<dbReference type="Pfam" id="PF02879">
    <property type="entry name" value="PGM_PMM_II"/>
    <property type="match status" value="1"/>
</dbReference>
<feature type="domain" description="Alpha-D-phosphohexomutase alpha/beta/alpha" evidence="9">
    <location>
        <begin position="19"/>
        <end position="143"/>
    </location>
</feature>
<keyword evidence="15" id="KW-1185">Reference proteome</keyword>
<feature type="domain" description="Alpha-D-phosphohexomutase alpha/beta/alpha" evidence="11">
    <location>
        <begin position="283"/>
        <end position="375"/>
    </location>
</feature>